<sequence>MPVATACVRGNHRHYERAPLLCAIDVTFIGGWLHDHRLCSILPTHGCRLSAAIARKWSLLPICSLLLSHDCDAWLLPAHDRRSTVILSQPACCSRNRRSAVVLP</sequence>
<reference evidence="1 2" key="1">
    <citation type="journal article" date="2014" name="Agronomy (Basel)">
        <title>A Draft Genome Sequence for Ensete ventricosum, the Drought-Tolerant Tree Against Hunger.</title>
        <authorList>
            <person name="Harrison J."/>
            <person name="Moore K.A."/>
            <person name="Paszkiewicz K."/>
            <person name="Jones T."/>
            <person name="Grant M."/>
            <person name="Ambacheew D."/>
            <person name="Muzemil S."/>
            <person name="Studholme D.J."/>
        </authorList>
    </citation>
    <scope>NUCLEOTIDE SEQUENCE [LARGE SCALE GENOMIC DNA]</scope>
</reference>
<proteinExistence type="predicted"/>
<evidence type="ECO:0000313" key="2">
    <source>
        <dbReference type="Proteomes" id="UP000287651"/>
    </source>
</evidence>
<comment type="caution">
    <text evidence="1">The sequence shown here is derived from an EMBL/GenBank/DDBJ whole genome shotgun (WGS) entry which is preliminary data.</text>
</comment>
<gene>
    <name evidence="1" type="ORF">B296_00023739</name>
</gene>
<name>A0A426Y6M7_ENSVE</name>
<evidence type="ECO:0000313" key="1">
    <source>
        <dbReference type="EMBL" id="RRT47280.1"/>
    </source>
</evidence>
<dbReference type="AlphaFoldDB" id="A0A426Y6M7"/>
<dbReference type="EMBL" id="AMZH03014647">
    <property type="protein sequence ID" value="RRT47280.1"/>
    <property type="molecule type" value="Genomic_DNA"/>
</dbReference>
<accession>A0A426Y6M7</accession>
<organism evidence="1 2">
    <name type="scientific">Ensete ventricosum</name>
    <name type="common">Abyssinian banana</name>
    <name type="synonym">Musa ensete</name>
    <dbReference type="NCBI Taxonomy" id="4639"/>
    <lineage>
        <taxon>Eukaryota</taxon>
        <taxon>Viridiplantae</taxon>
        <taxon>Streptophyta</taxon>
        <taxon>Embryophyta</taxon>
        <taxon>Tracheophyta</taxon>
        <taxon>Spermatophyta</taxon>
        <taxon>Magnoliopsida</taxon>
        <taxon>Liliopsida</taxon>
        <taxon>Zingiberales</taxon>
        <taxon>Musaceae</taxon>
        <taxon>Ensete</taxon>
    </lineage>
</organism>
<protein>
    <submittedName>
        <fullName evidence="1">Uncharacterized protein</fullName>
    </submittedName>
</protein>
<dbReference type="Proteomes" id="UP000287651">
    <property type="component" value="Unassembled WGS sequence"/>
</dbReference>